<feature type="signal peptide" evidence="2">
    <location>
        <begin position="1"/>
        <end position="23"/>
    </location>
</feature>
<keyword evidence="2" id="KW-0732">Signal</keyword>
<proteinExistence type="predicted"/>
<keyword evidence="4" id="KW-1185">Reference proteome</keyword>
<comment type="caution">
    <text evidence="3">The sequence shown here is derived from an EMBL/GenBank/DDBJ whole genome shotgun (WGS) entry which is preliminary data.</text>
</comment>
<protein>
    <submittedName>
        <fullName evidence="3">Uncharacterized protein</fullName>
    </submittedName>
</protein>
<feature type="compositionally biased region" description="Basic and acidic residues" evidence="1">
    <location>
        <begin position="231"/>
        <end position="243"/>
    </location>
</feature>
<dbReference type="PROSITE" id="PS51257">
    <property type="entry name" value="PROKAR_LIPOPROTEIN"/>
    <property type="match status" value="1"/>
</dbReference>
<accession>A0ABS0YNB2</accession>
<evidence type="ECO:0000256" key="1">
    <source>
        <dbReference type="SAM" id="MobiDB-lite"/>
    </source>
</evidence>
<organism evidence="3 4">
    <name type="scientific">Geomonas propionica</name>
    <dbReference type="NCBI Taxonomy" id="2798582"/>
    <lineage>
        <taxon>Bacteria</taxon>
        <taxon>Pseudomonadati</taxon>
        <taxon>Thermodesulfobacteriota</taxon>
        <taxon>Desulfuromonadia</taxon>
        <taxon>Geobacterales</taxon>
        <taxon>Geobacteraceae</taxon>
        <taxon>Geomonas</taxon>
    </lineage>
</organism>
<feature type="chain" id="PRO_5045879146" evidence="2">
    <location>
        <begin position="24"/>
        <end position="243"/>
    </location>
</feature>
<reference evidence="3 4" key="1">
    <citation type="submission" date="2020-12" db="EMBL/GenBank/DDBJ databases">
        <title>Geomonas sp. Red259, isolated from paddy soil.</title>
        <authorList>
            <person name="Xu Z."/>
            <person name="Zhang Z."/>
            <person name="Masuda Y."/>
            <person name="Itoh H."/>
            <person name="Senoo K."/>
        </authorList>
    </citation>
    <scope>NUCLEOTIDE SEQUENCE [LARGE SCALE GENOMIC DNA]</scope>
    <source>
        <strain evidence="3 4">Red259</strain>
    </source>
</reference>
<name>A0ABS0YNB2_9BACT</name>
<dbReference type="RefSeq" id="WP_199393481.1">
    <property type="nucleotide sequence ID" value="NZ_JAEMHK010000001.1"/>
</dbReference>
<evidence type="ECO:0000313" key="4">
    <source>
        <dbReference type="Proteomes" id="UP000641025"/>
    </source>
</evidence>
<sequence>MQGLLRKLLFVVTALALSGCATTYVPISWGQGDAVKKLSKDDLFLSALFNRYDPDRSTLRVSGTSFEEVMMPNEVKLHLGAYRPDTKLIYRNLYQQYTDAQLRKVMLHELAHHVWFNGMSTQQRDEWRLYLTRNPTPLQAMVRSNYKQGTDYDSEDFAFAVEYARPSDLEQLATLKILTVEELNKIMKDKSPEGVEPPKGPPLVHTAEALRPTDTDIDVDAPQVTPPKSAQEQKDRGPQHEIY</sequence>
<dbReference type="EMBL" id="JAEMHK010000001">
    <property type="protein sequence ID" value="MBJ6798965.1"/>
    <property type="molecule type" value="Genomic_DNA"/>
</dbReference>
<evidence type="ECO:0000313" key="3">
    <source>
        <dbReference type="EMBL" id="MBJ6798965.1"/>
    </source>
</evidence>
<evidence type="ECO:0000256" key="2">
    <source>
        <dbReference type="SAM" id="SignalP"/>
    </source>
</evidence>
<dbReference type="Proteomes" id="UP000641025">
    <property type="component" value="Unassembled WGS sequence"/>
</dbReference>
<gene>
    <name evidence="3" type="ORF">JFN90_02315</name>
</gene>
<feature type="region of interest" description="Disordered" evidence="1">
    <location>
        <begin position="189"/>
        <end position="243"/>
    </location>
</feature>